<dbReference type="Pfam" id="PF13520">
    <property type="entry name" value="AA_permease_2"/>
    <property type="match status" value="1"/>
</dbReference>
<feature type="compositionally biased region" description="Low complexity" evidence="5">
    <location>
        <begin position="42"/>
        <end position="53"/>
    </location>
</feature>
<dbReference type="InterPro" id="IPR002293">
    <property type="entry name" value="AA/rel_permease1"/>
</dbReference>
<protein>
    <submittedName>
        <fullName evidence="7">Low-affinity methionine permease</fullName>
    </submittedName>
</protein>
<reference evidence="7" key="1">
    <citation type="journal article" date="2023" name="Mol. Phylogenet. Evol.">
        <title>Genome-scale phylogeny and comparative genomics of the fungal order Sordariales.</title>
        <authorList>
            <person name="Hensen N."/>
            <person name="Bonometti L."/>
            <person name="Westerberg I."/>
            <person name="Brannstrom I.O."/>
            <person name="Guillou S."/>
            <person name="Cros-Aarteil S."/>
            <person name="Calhoun S."/>
            <person name="Haridas S."/>
            <person name="Kuo A."/>
            <person name="Mondo S."/>
            <person name="Pangilinan J."/>
            <person name="Riley R."/>
            <person name="LaButti K."/>
            <person name="Andreopoulos B."/>
            <person name="Lipzen A."/>
            <person name="Chen C."/>
            <person name="Yan M."/>
            <person name="Daum C."/>
            <person name="Ng V."/>
            <person name="Clum A."/>
            <person name="Steindorff A."/>
            <person name="Ohm R.A."/>
            <person name="Martin F."/>
            <person name="Silar P."/>
            <person name="Natvig D.O."/>
            <person name="Lalanne C."/>
            <person name="Gautier V."/>
            <person name="Ament-Velasquez S.L."/>
            <person name="Kruys A."/>
            <person name="Hutchinson M.I."/>
            <person name="Powell A.J."/>
            <person name="Barry K."/>
            <person name="Miller A.N."/>
            <person name="Grigoriev I.V."/>
            <person name="Debuchy R."/>
            <person name="Gladieux P."/>
            <person name="Hiltunen Thoren M."/>
            <person name="Johannesson H."/>
        </authorList>
    </citation>
    <scope>NUCLEOTIDE SEQUENCE</scope>
    <source>
        <strain evidence="7">CBS 315.58</strain>
    </source>
</reference>
<feature type="transmembrane region" description="Helical" evidence="6">
    <location>
        <begin position="269"/>
        <end position="289"/>
    </location>
</feature>
<gene>
    <name evidence="7" type="ORF">QBC40DRAFT_317546</name>
</gene>
<feature type="compositionally biased region" description="Low complexity" evidence="5">
    <location>
        <begin position="17"/>
        <end position="33"/>
    </location>
</feature>
<accession>A0AAN7ARJ1</accession>
<evidence type="ECO:0000256" key="5">
    <source>
        <dbReference type="SAM" id="MobiDB-lite"/>
    </source>
</evidence>
<feature type="transmembrane region" description="Helical" evidence="6">
    <location>
        <begin position="196"/>
        <end position="213"/>
    </location>
</feature>
<proteinExistence type="predicted"/>
<dbReference type="GO" id="GO:0016020">
    <property type="term" value="C:membrane"/>
    <property type="evidence" value="ECO:0007669"/>
    <property type="project" value="UniProtKB-SubCell"/>
</dbReference>
<dbReference type="AlphaFoldDB" id="A0AAN7ARJ1"/>
<evidence type="ECO:0000256" key="4">
    <source>
        <dbReference type="ARBA" id="ARBA00023136"/>
    </source>
</evidence>
<feature type="transmembrane region" description="Helical" evidence="6">
    <location>
        <begin position="410"/>
        <end position="435"/>
    </location>
</feature>
<dbReference type="Proteomes" id="UP001303160">
    <property type="component" value="Unassembled WGS sequence"/>
</dbReference>
<evidence type="ECO:0000313" key="8">
    <source>
        <dbReference type="Proteomes" id="UP001303160"/>
    </source>
</evidence>
<evidence type="ECO:0000256" key="2">
    <source>
        <dbReference type="ARBA" id="ARBA00022692"/>
    </source>
</evidence>
<feature type="transmembrane region" description="Helical" evidence="6">
    <location>
        <begin position="503"/>
        <end position="529"/>
    </location>
</feature>
<comment type="subcellular location">
    <subcellularLocation>
        <location evidence="1">Membrane</location>
        <topology evidence="1">Multi-pass membrane protein</topology>
    </subcellularLocation>
</comment>
<dbReference type="Gene3D" id="1.20.1740.10">
    <property type="entry name" value="Amino acid/polyamine transporter I"/>
    <property type="match status" value="1"/>
</dbReference>
<evidence type="ECO:0000313" key="7">
    <source>
        <dbReference type="EMBL" id="KAK4195025.1"/>
    </source>
</evidence>
<dbReference type="PANTHER" id="PTHR11785">
    <property type="entry name" value="AMINO ACID TRANSPORTER"/>
    <property type="match status" value="1"/>
</dbReference>
<feature type="transmembrane region" description="Helical" evidence="6">
    <location>
        <begin position="360"/>
        <end position="382"/>
    </location>
</feature>
<feature type="transmembrane region" description="Helical" evidence="6">
    <location>
        <begin position="441"/>
        <end position="458"/>
    </location>
</feature>
<keyword evidence="8" id="KW-1185">Reference proteome</keyword>
<feature type="transmembrane region" description="Helical" evidence="6">
    <location>
        <begin position="225"/>
        <end position="249"/>
    </location>
</feature>
<feature type="transmembrane region" description="Helical" evidence="6">
    <location>
        <begin position="310"/>
        <end position="331"/>
    </location>
</feature>
<evidence type="ECO:0000256" key="3">
    <source>
        <dbReference type="ARBA" id="ARBA00022989"/>
    </source>
</evidence>
<dbReference type="InterPro" id="IPR050598">
    <property type="entry name" value="AminoAcid_Transporter"/>
</dbReference>
<feature type="transmembrane region" description="Helical" evidence="6">
    <location>
        <begin position="112"/>
        <end position="132"/>
    </location>
</feature>
<feature type="region of interest" description="Disordered" evidence="5">
    <location>
        <begin position="1"/>
        <end position="53"/>
    </location>
</feature>
<feature type="transmembrane region" description="Helical" evidence="6">
    <location>
        <begin position="470"/>
        <end position="491"/>
    </location>
</feature>
<comment type="caution">
    <text evidence="7">The sequence shown here is derived from an EMBL/GenBank/DDBJ whole genome shotgun (WGS) entry which is preliminary data.</text>
</comment>
<keyword evidence="2 6" id="KW-0812">Transmembrane</keyword>
<dbReference type="PIRSF" id="PIRSF006060">
    <property type="entry name" value="AA_transporter"/>
    <property type="match status" value="1"/>
</dbReference>
<keyword evidence="4 6" id="KW-0472">Membrane</keyword>
<feature type="transmembrane region" description="Helical" evidence="6">
    <location>
        <begin position="152"/>
        <end position="176"/>
    </location>
</feature>
<evidence type="ECO:0000256" key="1">
    <source>
        <dbReference type="ARBA" id="ARBA00004141"/>
    </source>
</evidence>
<dbReference type="PANTHER" id="PTHR11785:SF532">
    <property type="entry name" value="TRANSPORTER, PUTATIVE (EUROFUNG)-RELATED"/>
    <property type="match status" value="1"/>
</dbReference>
<dbReference type="GO" id="GO:0015179">
    <property type="term" value="F:L-amino acid transmembrane transporter activity"/>
    <property type="evidence" value="ECO:0007669"/>
    <property type="project" value="TreeGrafter"/>
</dbReference>
<name>A0AAN7ARJ1_9PEZI</name>
<dbReference type="EMBL" id="MU864028">
    <property type="protein sequence ID" value="KAK4195025.1"/>
    <property type="molecule type" value="Genomic_DNA"/>
</dbReference>
<evidence type="ECO:0000256" key="6">
    <source>
        <dbReference type="SAM" id="Phobius"/>
    </source>
</evidence>
<keyword evidence="3 6" id="KW-1133">Transmembrane helix</keyword>
<feature type="transmembrane region" description="Helical" evidence="6">
    <location>
        <begin position="85"/>
        <end position="106"/>
    </location>
</feature>
<sequence length="571" mass="61686">MASTVGLHPPSPGGETAPLLGSQPASPSSQAGQSRHRRRKSTSSFGSSTTTLDTGDVASAARRDIEDDVLPERAVLGRTLGWRSAYILIISRVIGSGIFATPGAIVGSVGSIGLSLTLWAAGAIISWFGLAVGLEYGCDKVYLEFTFRRPRFLASTIVAIHAVVLGFTASNCIVFGEYILFALGKHPSEHRVEVRALAVALMTAITVVHGCFLRTGIFLQNLLGWIKIGLVVFMTLASAVVVVAGYRPTPSSSGTRTLPSWDGIWEGSVWNWGIISTALFKVFYSYSGLQNVNNVLNEVRDPVKTLRSAATTALFTACLLYFLVNVAYFLIVPLDEIKRSGELIAALFFHRLLGETTGRILLPVAVAISAAGNVMVVTFSLARLNQEIARQGLLPYGHLWSSSRPFGAPLGALIVHYVPSVAVICVPATNIYSFILDVEGYPGQFFVLATSLGLIWLRKTRPDLHRPYKAFLPVVWARIGLSLAMIGAPFIPKSGESHGDHLFRVSYALVGMSVLLLAFLYWLVLAVVLPKLGNYRLEEAVEVLQDGTIITKLVRVPEEESQPSTSSLITD</sequence>
<reference evidence="7" key="2">
    <citation type="submission" date="2023-05" db="EMBL/GenBank/DDBJ databases">
        <authorList>
            <consortium name="Lawrence Berkeley National Laboratory"/>
            <person name="Steindorff A."/>
            <person name="Hensen N."/>
            <person name="Bonometti L."/>
            <person name="Westerberg I."/>
            <person name="Brannstrom I.O."/>
            <person name="Guillou S."/>
            <person name="Cros-Aarteil S."/>
            <person name="Calhoun S."/>
            <person name="Haridas S."/>
            <person name="Kuo A."/>
            <person name="Mondo S."/>
            <person name="Pangilinan J."/>
            <person name="Riley R."/>
            <person name="Labutti K."/>
            <person name="Andreopoulos B."/>
            <person name="Lipzen A."/>
            <person name="Chen C."/>
            <person name="Yanf M."/>
            <person name="Daum C."/>
            <person name="Ng V."/>
            <person name="Clum A."/>
            <person name="Ohm R."/>
            <person name="Martin F."/>
            <person name="Silar P."/>
            <person name="Natvig D."/>
            <person name="Lalanne C."/>
            <person name="Gautier V."/>
            <person name="Ament-Velasquez S.L."/>
            <person name="Kruys A."/>
            <person name="Hutchinson M.I."/>
            <person name="Powell A.J."/>
            <person name="Barry K."/>
            <person name="Miller A.N."/>
            <person name="Grigoriev I.V."/>
            <person name="Debuchy R."/>
            <person name="Gladieux P."/>
            <person name="Thoren M.H."/>
            <person name="Johannesson H."/>
        </authorList>
    </citation>
    <scope>NUCLEOTIDE SEQUENCE</scope>
    <source>
        <strain evidence="7">CBS 315.58</strain>
    </source>
</reference>
<organism evidence="7 8">
    <name type="scientific">Triangularia verruculosa</name>
    <dbReference type="NCBI Taxonomy" id="2587418"/>
    <lineage>
        <taxon>Eukaryota</taxon>
        <taxon>Fungi</taxon>
        <taxon>Dikarya</taxon>
        <taxon>Ascomycota</taxon>
        <taxon>Pezizomycotina</taxon>
        <taxon>Sordariomycetes</taxon>
        <taxon>Sordariomycetidae</taxon>
        <taxon>Sordariales</taxon>
        <taxon>Podosporaceae</taxon>
        <taxon>Triangularia</taxon>
    </lineage>
</organism>